<evidence type="ECO:0000259" key="1">
    <source>
        <dbReference type="SMART" id="SM00743"/>
    </source>
</evidence>
<dbReference type="Proteomes" id="UP001291623">
    <property type="component" value="Unassembled WGS sequence"/>
</dbReference>
<dbReference type="Pfam" id="PF05641">
    <property type="entry name" value="Agenet"/>
    <property type="match status" value="2"/>
</dbReference>
<reference evidence="2" key="1">
    <citation type="submission" date="2023-12" db="EMBL/GenBank/DDBJ databases">
        <title>Genome assembly of Anisodus tanguticus.</title>
        <authorList>
            <person name="Wang Y.-J."/>
        </authorList>
    </citation>
    <scope>NUCLEOTIDE SEQUENCE</scope>
    <source>
        <strain evidence="2">KB-2021</strain>
        <tissue evidence="2">Leaf</tissue>
    </source>
</reference>
<dbReference type="AlphaFoldDB" id="A0AAE1SXT6"/>
<evidence type="ECO:0000313" key="3">
    <source>
        <dbReference type="Proteomes" id="UP001291623"/>
    </source>
</evidence>
<dbReference type="InterPro" id="IPR008395">
    <property type="entry name" value="Agenet-like_dom"/>
</dbReference>
<keyword evidence="3" id="KW-1185">Reference proteome</keyword>
<feature type="domain" description="Agenet" evidence="1">
    <location>
        <begin position="190"/>
        <end position="258"/>
    </location>
</feature>
<dbReference type="Gene3D" id="2.30.30.140">
    <property type="match status" value="1"/>
</dbReference>
<protein>
    <recommendedName>
        <fullName evidence="1">Agenet domain-containing protein</fullName>
    </recommendedName>
</protein>
<feature type="domain" description="Agenet" evidence="1">
    <location>
        <begin position="100"/>
        <end position="156"/>
    </location>
</feature>
<dbReference type="InterPro" id="IPR014002">
    <property type="entry name" value="Agenet_dom_plant"/>
</dbReference>
<sequence>MAKDEDETEMLNTYFTNGAEVEISSDEEGFRGAWYEGTVIRPIPKKQRRNNNDDDESSKNKLRVLVEYKTLMADKKGKNPLKETMSLVQLRPRPPPERRRRFKVSEEVDANYNDGWWEGVVMEVLDGGRYSVFFRGTRDQLEFDESQIRIHREWANGEWTPPFDEGEEEEEEDKKKLVSTEMKPNNEAAANFSEGSLVEVSSDEEGFEGAWFAATVVKLLDNCNYLVEYQYLRNSNDTEFLQEEAERLHVRPRPPDIGPFKSFKVLEEVDALHMDGWWVGVISKDLKARARQNTGDTVKCVEGQKKKNLDSSNWRNRVQATHPLDPDMNKSFSPSLARSNYNFLSPFSSLLPIFPGNALFGQPVSASPLVHWASSIHPSPCGLALVPIDILTGVMSSTAFSYVDYAQGFMPNI</sequence>
<feature type="domain" description="Agenet" evidence="1">
    <location>
        <begin position="13"/>
        <end position="98"/>
    </location>
</feature>
<dbReference type="SMART" id="SM00743">
    <property type="entry name" value="Agenet"/>
    <property type="match status" value="3"/>
</dbReference>
<gene>
    <name evidence="2" type="ORF">RND71_000686</name>
</gene>
<dbReference type="EMBL" id="JAVYJV010000001">
    <property type="protein sequence ID" value="KAK4378824.1"/>
    <property type="molecule type" value="Genomic_DNA"/>
</dbReference>
<name>A0AAE1SXT6_9SOLA</name>
<dbReference type="CDD" id="cd20405">
    <property type="entry name" value="Tudor_Agenet_AtDUF_rpt1_3"/>
    <property type="match status" value="2"/>
</dbReference>
<dbReference type="PANTHER" id="PTHR31917">
    <property type="entry name" value="AGENET DOMAIN-CONTAINING PROTEIN-RELATED"/>
    <property type="match status" value="1"/>
</dbReference>
<accession>A0AAE1SXT6</accession>
<evidence type="ECO:0000313" key="2">
    <source>
        <dbReference type="EMBL" id="KAK4378824.1"/>
    </source>
</evidence>
<proteinExistence type="predicted"/>
<comment type="caution">
    <text evidence="2">The sequence shown here is derived from an EMBL/GenBank/DDBJ whole genome shotgun (WGS) entry which is preliminary data.</text>
</comment>
<dbReference type="CDD" id="cd20406">
    <property type="entry name" value="Tudor_Agenet_AtDUF_rpt2_4"/>
    <property type="match status" value="1"/>
</dbReference>
<organism evidence="2 3">
    <name type="scientific">Anisodus tanguticus</name>
    <dbReference type="NCBI Taxonomy" id="243964"/>
    <lineage>
        <taxon>Eukaryota</taxon>
        <taxon>Viridiplantae</taxon>
        <taxon>Streptophyta</taxon>
        <taxon>Embryophyta</taxon>
        <taxon>Tracheophyta</taxon>
        <taxon>Spermatophyta</taxon>
        <taxon>Magnoliopsida</taxon>
        <taxon>eudicotyledons</taxon>
        <taxon>Gunneridae</taxon>
        <taxon>Pentapetalae</taxon>
        <taxon>asterids</taxon>
        <taxon>lamiids</taxon>
        <taxon>Solanales</taxon>
        <taxon>Solanaceae</taxon>
        <taxon>Solanoideae</taxon>
        <taxon>Hyoscyameae</taxon>
        <taxon>Anisodus</taxon>
    </lineage>
</organism>
<dbReference type="PANTHER" id="PTHR31917:SF80">
    <property type="entry name" value="AGENET DOMAIN-CONTAINING PROTEIN-RELATED"/>
    <property type="match status" value="1"/>
</dbReference>